<evidence type="ECO:0000313" key="2">
    <source>
        <dbReference type="EMBL" id="MCX5468869.1"/>
    </source>
</evidence>
<proteinExistence type="predicted"/>
<gene>
    <name evidence="2" type="ORF">OSH00_14100</name>
</gene>
<evidence type="ECO:0000313" key="3">
    <source>
        <dbReference type="Proteomes" id="UP001146019"/>
    </source>
</evidence>
<organism evidence="2 3">
    <name type="scientific">Acinetobacter nematophilus</name>
    <dbReference type="NCBI Taxonomy" id="2994642"/>
    <lineage>
        <taxon>Bacteria</taxon>
        <taxon>Pseudomonadati</taxon>
        <taxon>Pseudomonadota</taxon>
        <taxon>Gammaproteobacteria</taxon>
        <taxon>Moraxellales</taxon>
        <taxon>Moraxellaceae</taxon>
        <taxon>Acinetobacter</taxon>
    </lineage>
</organism>
<name>A0A9X3E3A4_9GAMM</name>
<feature type="coiled-coil region" evidence="1">
    <location>
        <begin position="192"/>
        <end position="280"/>
    </location>
</feature>
<evidence type="ECO:0000256" key="1">
    <source>
        <dbReference type="SAM" id="Coils"/>
    </source>
</evidence>
<sequence length="561" mass="65767">MKTTKSYFQFQRIVLRSLKERGGKVLKLYPRTLIDSEDNTKGKSTLINSLFWGLGCEVKFEETWCDDLETLISFSVAEKNYDIYRNNEYISIACINTNEAFKYSIQSKKVGSDFIKKLNEILNFNVLLKYANASKLSQVPPSYYFATTYIEQMTGWADFWLCFKNMNAFNKNNRTELIKYICGVLDQNYYEKKNKENEILQEKKELERIIERDTYNFNYLRSFKSEKYSDKVIHKSIELEGYEENILELRNEYLMKASNISSLNNEIQLVNVALGELEQDYEYSVRNVDPIEVTCPTCGVIHENDIVNKFSILKDADLLLERVEYLTKEKNRNRQDVNRLSRLIQFEEDKITELLDRNDIKEYLNYSALQKVMIPDIQESLQKNEVLVEEKQTLISEFQNEKLLIQKENQKALENEFIDYFENLSKELEITIVKKKNFTQILNHTSGGANGVKLMLAVRLTLLHAMCTYAESSIPPFVIDSPRQQDINDYNYNLVLAAFAKIPEEVQFIVAAVKTQPISEIRDRFEEIFIEENLLVSHEFDMASNLINNHETIIYLENTDL</sequence>
<comment type="caution">
    <text evidence="2">The sequence shown here is derived from an EMBL/GenBank/DDBJ whole genome shotgun (WGS) entry which is preliminary data.</text>
</comment>
<dbReference type="EMBL" id="JAPKMY010000007">
    <property type="protein sequence ID" value="MCX5468869.1"/>
    <property type="molecule type" value="Genomic_DNA"/>
</dbReference>
<dbReference type="RefSeq" id="WP_266130942.1">
    <property type="nucleotide sequence ID" value="NZ_JAPKMY010000007.1"/>
</dbReference>
<keyword evidence="3" id="KW-1185">Reference proteome</keyword>
<reference evidence="2" key="1">
    <citation type="submission" date="2022-11" db="EMBL/GenBank/DDBJ databases">
        <title>Biodiversity and phylogenetic relationships of bacteria.</title>
        <authorList>
            <person name="Machado R.A.R."/>
            <person name="Bhat A."/>
            <person name="Loulou A."/>
            <person name="Kallel S."/>
        </authorList>
    </citation>
    <scope>NUCLEOTIDE SEQUENCE</scope>
    <source>
        <strain evidence="2">A-IN1</strain>
    </source>
</reference>
<dbReference type="Proteomes" id="UP001146019">
    <property type="component" value="Unassembled WGS sequence"/>
</dbReference>
<protein>
    <submittedName>
        <fullName evidence="2">Uncharacterized protein</fullName>
    </submittedName>
</protein>
<keyword evidence="1" id="KW-0175">Coiled coil</keyword>
<dbReference type="AlphaFoldDB" id="A0A9X3E3A4"/>
<accession>A0A9X3E3A4</accession>